<dbReference type="GO" id="GO:0009236">
    <property type="term" value="P:cobalamin biosynthetic process"/>
    <property type="evidence" value="ECO:0007669"/>
    <property type="project" value="UniProtKB-UniPathway"/>
</dbReference>
<accession>A0A7X4RUC1</accession>
<dbReference type="NCBIfam" id="NF006137">
    <property type="entry name" value="PRK08286.1"/>
    <property type="match status" value="1"/>
</dbReference>
<keyword evidence="3" id="KW-0169">Cobalamin biosynthesis</keyword>
<evidence type="ECO:0000256" key="2">
    <source>
        <dbReference type="ARBA" id="ARBA00009774"/>
    </source>
</evidence>
<dbReference type="SUPFAM" id="SSF63965">
    <property type="entry name" value="Precorrin-8X methylmutase CbiC/CobH"/>
    <property type="match status" value="1"/>
</dbReference>
<feature type="domain" description="Cobalamin biosynthesis precorrin-8X methylmutase CobH/CbiC" evidence="5">
    <location>
        <begin position="10"/>
        <end position="209"/>
    </location>
</feature>
<keyword evidence="7" id="KW-1185">Reference proteome</keyword>
<evidence type="ECO:0000313" key="6">
    <source>
        <dbReference type="EMBL" id="MZI93353.1"/>
    </source>
</evidence>
<evidence type="ECO:0000313" key="7">
    <source>
        <dbReference type="Proteomes" id="UP000462621"/>
    </source>
</evidence>
<organism evidence="6 7">
    <name type="scientific">Vibrio eleionomae</name>
    <dbReference type="NCBI Taxonomy" id="2653505"/>
    <lineage>
        <taxon>Bacteria</taxon>
        <taxon>Pseudomonadati</taxon>
        <taxon>Pseudomonadota</taxon>
        <taxon>Gammaproteobacteria</taxon>
        <taxon>Vibrionales</taxon>
        <taxon>Vibrionaceae</taxon>
        <taxon>Vibrio</taxon>
    </lineage>
</organism>
<dbReference type="GO" id="GO:0043778">
    <property type="term" value="F:cobalt-precorrin-8 methylmutase activity"/>
    <property type="evidence" value="ECO:0007669"/>
    <property type="project" value="UniProtKB-EC"/>
</dbReference>
<dbReference type="AlphaFoldDB" id="A0A7X4RUC1"/>
<dbReference type="EMBL" id="WEKT01000012">
    <property type="protein sequence ID" value="MZI93353.1"/>
    <property type="molecule type" value="Genomic_DNA"/>
</dbReference>
<keyword evidence="4 6" id="KW-0413">Isomerase</keyword>
<reference evidence="6 7" key="1">
    <citation type="submission" date="2019-10" db="EMBL/GenBank/DDBJ databases">
        <title>Vibrio sp. nov. isolated from a shrimp pond.</title>
        <authorList>
            <person name="Gomez-Gil B."/>
            <person name="Enciso-Ibarra J."/>
            <person name="Enciso-Ibarra K."/>
            <person name="Bolan-Mejia C."/>
        </authorList>
    </citation>
    <scope>NUCLEOTIDE SEQUENCE [LARGE SCALE GENOMIC DNA]</scope>
    <source>
        <strain evidence="6 7">CAIM 722</strain>
    </source>
</reference>
<evidence type="ECO:0000256" key="4">
    <source>
        <dbReference type="ARBA" id="ARBA00023235"/>
    </source>
</evidence>
<dbReference type="PANTHER" id="PTHR43588">
    <property type="entry name" value="COBALT-PRECORRIN-8 METHYLMUTASE"/>
    <property type="match status" value="1"/>
</dbReference>
<comment type="similarity">
    <text evidence="2">Belongs to the CobH/CbiC family.</text>
</comment>
<gene>
    <name evidence="6" type="ORF">F9817_09100</name>
</gene>
<dbReference type="InterPro" id="IPR036588">
    <property type="entry name" value="CobH/CbiC_sf"/>
</dbReference>
<dbReference type="InterPro" id="IPR003722">
    <property type="entry name" value="Cbl_synth_CobH/CbiC"/>
</dbReference>
<dbReference type="Gene3D" id="3.40.50.10230">
    <property type="entry name" value="Cobalamin biosynthesis CobH/CbiC, precorrin-8X methylmutase"/>
    <property type="match status" value="1"/>
</dbReference>
<dbReference type="Pfam" id="PF02570">
    <property type="entry name" value="CbiC"/>
    <property type="match status" value="1"/>
</dbReference>
<dbReference type="GO" id="GO:0016993">
    <property type="term" value="F:precorrin-8X methylmutase activity"/>
    <property type="evidence" value="ECO:0007669"/>
    <property type="project" value="InterPro"/>
</dbReference>
<evidence type="ECO:0000256" key="1">
    <source>
        <dbReference type="ARBA" id="ARBA00004953"/>
    </source>
</evidence>
<evidence type="ECO:0000256" key="3">
    <source>
        <dbReference type="ARBA" id="ARBA00022573"/>
    </source>
</evidence>
<protein>
    <submittedName>
        <fullName evidence="6">Cobalt-precorrin-8 methylmutase</fullName>
        <ecNumber evidence="6">5.4.99.60</ecNumber>
    </submittedName>
</protein>
<evidence type="ECO:0000259" key="5">
    <source>
        <dbReference type="Pfam" id="PF02570"/>
    </source>
</evidence>
<comment type="caution">
    <text evidence="6">The sequence shown here is derived from an EMBL/GenBank/DDBJ whole genome shotgun (WGS) entry which is preliminary data.</text>
</comment>
<dbReference type="EC" id="5.4.99.60" evidence="6"/>
<dbReference type="UniPathway" id="UPA00148"/>
<dbReference type="RefSeq" id="WP_161154676.1">
    <property type="nucleotide sequence ID" value="NZ_WEKT01000012.1"/>
</dbReference>
<dbReference type="Proteomes" id="UP000462621">
    <property type="component" value="Unassembled WGS sequence"/>
</dbReference>
<proteinExistence type="inferred from homology"/>
<dbReference type="PANTHER" id="PTHR43588:SF1">
    <property type="entry name" value="COBALT-PRECORRIN-8 METHYLMUTASE"/>
    <property type="match status" value="1"/>
</dbReference>
<comment type="pathway">
    <text evidence="1">Cofactor biosynthesis; adenosylcobalamin biosynthesis.</text>
</comment>
<name>A0A7X4RUC1_9VIBR</name>
<sequence length="217" mass="23610">MTFIQQPQLIESTSFEIIDGIIADDFPNFTYESELQKKIITRAIHTTADFDWLEILAFSSDVLAKLQHAILSGCTLITDTTMAMSGINKRLLKQFGCEIECYIADPEVAERAKAQGMTRSMVAVDKAVELDGEKVFVFGNAPTALFQLLKHQGRFAEGELPVAIGVPVGFVGAAESKQALHESAFPHIAALGRKGGSNVAAAIINAVLYHLRDQQDA</sequence>